<dbReference type="CDD" id="cd13884">
    <property type="entry name" value="CuRO_2_tcLCC_insect_like"/>
    <property type="match status" value="1"/>
</dbReference>
<dbReference type="CDD" id="cd13905">
    <property type="entry name" value="CuRO_3_tcLLC2_insect_like"/>
    <property type="match status" value="1"/>
</dbReference>
<dbReference type="GO" id="GO:0016491">
    <property type="term" value="F:oxidoreductase activity"/>
    <property type="evidence" value="ECO:0007669"/>
    <property type="project" value="UniProtKB-KW"/>
</dbReference>
<dbReference type="AlphaFoldDB" id="A0AAV7JKI6"/>
<dbReference type="InterPro" id="IPR045087">
    <property type="entry name" value="Cu-oxidase_fam"/>
</dbReference>
<dbReference type="InterPro" id="IPR001117">
    <property type="entry name" value="Cu-oxidase_2nd"/>
</dbReference>
<feature type="domain" description="Plastocyanin-like" evidence="7">
    <location>
        <begin position="1"/>
        <end position="53"/>
    </location>
</feature>
<evidence type="ECO:0000259" key="7">
    <source>
        <dbReference type="Pfam" id="PF07732"/>
    </source>
</evidence>
<keyword evidence="4" id="KW-1133">Transmembrane helix</keyword>
<dbReference type="PROSITE" id="PS00080">
    <property type="entry name" value="MULTICOPPER_OXIDASE2"/>
    <property type="match status" value="1"/>
</dbReference>
<comment type="caution">
    <text evidence="8">The sequence shown here is derived from an EMBL/GenBank/DDBJ whole genome shotgun (WGS) entry which is preliminary data.</text>
</comment>
<dbReference type="InterPro" id="IPR002355">
    <property type="entry name" value="Cu_oxidase_Cu_BS"/>
</dbReference>
<gene>
    <name evidence="8" type="ORF">LOD99_11818</name>
</gene>
<dbReference type="InterPro" id="IPR011707">
    <property type="entry name" value="Cu-oxidase-like_N"/>
</dbReference>
<feature type="domain" description="Plastocyanin-like" evidence="6">
    <location>
        <begin position="367"/>
        <end position="548"/>
    </location>
</feature>
<dbReference type="PANTHER" id="PTHR11709">
    <property type="entry name" value="MULTI-COPPER OXIDASE"/>
    <property type="match status" value="1"/>
</dbReference>
<sequence length="603" mass="66950">MDGVGEITQCPIEPATTFTHAFITTVPGSYWYHSHTGTQRADGIFGGLVVRENGDSTTQARNAFESYGIGTFLDYPDRHTIVVSDWFEGTSLNDFVQFEGGLGFHPSIPIQDVPTRNDPTFEETQYYDGGGGAIIPFYSALINGLGKHESVAYVASRLSEFRVEQGNMYRFRLVGAQSEILLRFSIDGHNLTTIATDAYFIEPIEDVNYIILHSGERYDFLLNANAVIGNYIMRLETMEADANCFNDAPFASLNHYTEAILHYETAEYDNGIPSTAYQAISESSPQRDCTVGPRCRAVNCPFENFHPSYGIDCINVGSFQLLIDTPPSELPEAYASDPSQLFFLNFNFEGPSFQASINGRSFVLPPYPPQTNDLLFNEYSDVCNNFADCSIHPSDQFSCDCTHVLTFDFNKTVQIVVSAVGEFLSAHPLHIHGHTYHVVKVGYPTYYENNGYAAVPNPDIDCGQGPQQTTQARSCGAYNFSCTNPSWSEPSPILTINSKTPRKDVIIVPTGGYVVVNLISDNPGWWFAHCHIEPHQLNGMALVINEAPGYQNPAPEELVNCQDYIFNSEEFYELIAFNPNQAGTIQVSIILLLMSMLALLIVF</sequence>
<dbReference type="SUPFAM" id="SSF49503">
    <property type="entry name" value="Cupredoxins"/>
    <property type="match status" value="3"/>
</dbReference>
<evidence type="ECO:0000256" key="4">
    <source>
        <dbReference type="SAM" id="Phobius"/>
    </source>
</evidence>
<evidence type="ECO:0000256" key="3">
    <source>
        <dbReference type="ARBA" id="ARBA00023002"/>
    </source>
</evidence>
<dbReference type="EMBL" id="JAKMXF010000321">
    <property type="protein sequence ID" value="KAI6649453.1"/>
    <property type="molecule type" value="Genomic_DNA"/>
</dbReference>
<dbReference type="Pfam" id="PF07731">
    <property type="entry name" value="Cu-oxidase_2"/>
    <property type="match status" value="1"/>
</dbReference>
<dbReference type="GO" id="GO:0005886">
    <property type="term" value="C:plasma membrane"/>
    <property type="evidence" value="ECO:0007669"/>
    <property type="project" value="TreeGrafter"/>
</dbReference>
<keyword evidence="4" id="KW-0812">Transmembrane</keyword>
<keyword evidence="9" id="KW-1185">Reference proteome</keyword>
<protein>
    <submittedName>
        <fullName evidence="8">Laccase-4-like</fullName>
    </submittedName>
</protein>
<keyword evidence="4" id="KW-0472">Membrane</keyword>
<dbReference type="InterPro" id="IPR008972">
    <property type="entry name" value="Cupredoxin"/>
</dbReference>
<dbReference type="GO" id="GO:0005507">
    <property type="term" value="F:copper ion binding"/>
    <property type="evidence" value="ECO:0007669"/>
    <property type="project" value="InterPro"/>
</dbReference>
<evidence type="ECO:0000313" key="8">
    <source>
        <dbReference type="EMBL" id="KAI6649453.1"/>
    </source>
</evidence>
<dbReference type="Pfam" id="PF07732">
    <property type="entry name" value="Cu-oxidase_3"/>
    <property type="match status" value="1"/>
</dbReference>
<reference evidence="8 9" key="1">
    <citation type="journal article" date="2023" name="BMC Biol.">
        <title>The compact genome of the sponge Oopsacas minuta (Hexactinellida) is lacking key metazoan core genes.</title>
        <authorList>
            <person name="Santini S."/>
            <person name="Schenkelaars Q."/>
            <person name="Jourda C."/>
            <person name="Duchesne M."/>
            <person name="Belahbib H."/>
            <person name="Rocher C."/>
            <person name="Selva M."/>
            <person name="Riesgo A."/>
            <person name="Vervoort M."/>
            <person name="Leys S.P."/>
            <person name="Kodjabachian L."/>
            <person name="Le Bivic A."/>
            <person name="Borchiellini C."/>
            <person name="Claverie J.M."/>
            <person name="Renard E."/>
        </authorList>
    </citation>
    <scope>NUCLEOTIDE SEQUENCE [LARGE SCALE GENOMIC DNA]</scope>
    <source>
        <strain evidence="8">SPO-2</strain>
    </source>
</reference>
<name>A0AAV7JKI6_9METZ</name>
<dbReference type="InterPro" id="IPR011706">
    <property type="entry name" value="Cu-oxidase_C"/>
</dbReference>
<dbReference type="GO" id="GO:0006826">
    <property type="term" value="P:iron ion transport"/>
    <property type="evidence" value="ECO:0007669"/>
    <property type="project" value="TreeGrafter"/>
</dbReference>
<keyword evidence="2" id="KW-0479">Metal-binding</keyword>
<evidence type="ECO:0000259" key="5">
    <source>
        <dbReference type="Pfam" id="PF00394"/>
    </source>
</evidence>
<evidence type="ECO:0000313" key="9">
    <source>
        <dbReference type="Proteomes" id="UP001165289"/>
    </source>
</evidence>
<dbReference type="Proteomes" id="UP001165289">
    <property type="component" value="Unassembled WGS sequence"/>
</dbReference>
<accession>A0AAV7JKI6</accession>
<dbReference type="Pfam" id="PF00394">
    <property type="entry name" value="Cu-oxidase"/>
    <property type="match status" value="1"/>
</dbReference>
<evidence type="ECO:0000256" key="1">
    <source>
        <dbReference type="ARBA" id="ARBA00010609"/>
    </source>
</evidence>
<comment type="similarity">
    <text evidence="1">Belongs to the multicopper oxidase family.</text>
</comment>
<proteinExistence type="inferred from homology"/>
<dbReference type="PANTHER" id="PTHR11709:SF504">
    <property type="entry name" value="PLASTOCYANIN-LIKE DOMAIN-CONTAINING PROTEIN"/>
    <property type="match status" value="1"/>
</dbReference>
<dbReference type="FunFam" id="2.60.40.420:FF:000045">
    <property type="entry name" value="Laccase 2"/>
    <property type="match status" value="1"/>
</dbReference>
<feature type="domain" description="Plastocyanin-like" evidence="5">
    <location>
        <begin position="136"/>
        <end position="265"/>
    </location>
</feature>
<feature type="transmembrane region" description="Helical" evidence="4">
    <location>
        <begin position="583"/>
        <end position="602"/>
    </location>
</feature>
<evidence type="ECO:0000256" key="2">
    <source>
        <dbReference type="ARBA" id="ARBA00022723"/>
    </source>
</evidence>
<keyword evidence="3" id="KW-0560">Oxidoreductase</keyword>
<evidence type="ECO:0000259" key="6">
    <source>
        <dbReference type="Pfam" id="PF07731"/>
    </source>
</evidence>
<dbReference type="Gene3D" id="2.60.40.420">
    <property type="entry name" value="Cupredoxins - blue copper proteins"/>
    <property type="match status" value="3"/>
</dbReference>
<organism evidence="8 9">
    <name type="scientific">Oopsacas minuta</name>
    <dbReference type="NCBI Taxonomy" id="111878"/>
    <lineage>
        <taxon>Eukaryota</taxon>
        <taxon>Metazoa</taxon>
        <taxon>Porifera</taxon>
        <taxon>Hexactinellida</taxon>
        <taxon>Hexasterophora</taxon>
        <taxon>Lyssacinosida</taxon>
        <taxon>Leucopsacidae</taxon>
        <taxon>Oopsacas</taxon>
    </lineage>
</organism>